<name>A0ABM6N4T9_9GAMM</name>
<proteinExistence type="predicted"/>
<organism evidence="1 2">
    <name type="scientific">Pseudoalteromonas issachenkonii</name>
    <dbReference type="NCBI Taxonomy" id="152297"/>
    <lineage>
        <taxon>Bacteria</taxon>
        <taxon>Pseudomonadati</taxon>
        <taxon>Pseudomonadota</taxon>
        <taxon>Gammaproteobacteria</taxon>
        <taxon>Alteromonadales</taxon>
        <taxon>Pseudoalteromonadaceae</taxon>
        <taxon>Pseudoalteromonas</taxon>
    </lineage>
</organism>
<dbReference type="EMBL" id="CP011030">
    <property type="protein sequence ID" value="ATC91274.1"/>
    <property type="molecule type" value="Genomic_DNA"/>
</dbReference>
<dbReference type="Proteomes" id="UP000217258">
    <property type="component" value="Chromosome I"/>
</dbReference>
<evidence type="ECO:0000313" key="1">
    <source>
        <dbReference type="EMBL" id="ATC91274.1"/>
    </source>
</evidence>
<evidence type="ECO:0000313" key="2">
    <source>
        <dbReference type="Proteomes" id="UP000217258"/>
    </source>
</evidence>
<keyword evidence="2" id="KW-1185">Reference proteome</keyword>
<sequence length="40" mass="4578">MLILYTQLEQPAAELSVKATISQREKVFNDCIVSCDPYFL</sequence>
<accession>A0ABM6N4T9</accession>
<gene>
    <name evidence="1" type="ORF">PISS_a2463</name>
</gene>
<reference evidence="1 2" key="1">
    <citation type="submission" date="2015-06" db="EMBL/GenBank/DDBJ databases">
        <authorList>
            <person name="Xie B.-B."/>
            <person name="Rong J.-C."/>
            <person name="Qin Q.-L."/>
            <person name="Zhang Y.-Z."/>
        </authorList>
    </citation>
    <scope>NUCLEOTIDE SEQUENCE [LARGE SCALE GENOMIC DNA]</scope>
    <source>
        <strain evidence="1 2">KMM 3549</strain>
    </source>
</reference>
<protein>
    <submittedName>
        <fullName evidence="1">Uncharacterized protein</fullName>
    </submittedName>
</protein>